<sequence length="41" mass="4998">MENISDELLIEIYQKAIELNLNYEFVIILRHELSRRSLKIH</sequence>
<dbReference type="SUPFAM" id="SSF100985">
    <property type="entry name" value="Sporulation inhibitor Sda"/>
    <property type="match status" value="1"/>
</dbReference>
<organism evidence="1 2">
    <name type="scientific">Lentibacillus halodurans</name>
    <dbReference type="NCBI Taxonomy" id="237679"/>
    <lineage>
        <taxon>Bacteria</taxon>
        <taxon>Bacillati</taxon>
        <taxon>Bacillota</taxon>
        <taxon>Bacilli</taxon>
        <taxon>Bacillales</taxon>
        <taxon>Bacillaceae</taxon>
        <taxon>Lentibacillus</taxon>
    </lineage>
</organism>
<dbReference type="RefSeq" id="WP_090237110.1">
    <property type="nucleotide sequence ID" value="NZ_FOJW01000007.1"/>
</dbReference>
<keyword evidence="2" id="KW-1185">Reference proteome</keyword>
<dbReference type="Proteomes" id="UP000198642">
    <property type="component" value="Unassembled WGS sequence"/>
</dbReference>
<name>A0A1I0Y9W7_9BACI</name>
<accession>A0A1I0Y9W7</accession>
<dbReference type="AlphaFoldDB" id="A0A1I0Y9W7"/>
<evidence type="ECO:0000313" key="1">
    <source>
        <dbReference type="EMBL" id="SFB10185.1"/>
    </source>
</evidence>
<protein>
    <submittedName>
        <fullName evidence="1">Developmental checkpoint coupling sporulation initiation to replication initiation</fullName>
    </submittedName>
</protein>
<dbReference type="Gene3D" id="1.10.287.1100">
    <property type="entry name" value="Sporulation inhibitor A"/>
    <property type="match status" value="1"/>
</dbReference>
<dbReference type="STRING" id="237679.SAMN04488072_1075"/>
<dbReference type="InterPro" id="IPR015064">
    <property type="entry name" value="Sda"/>
</dbReference>
<dbReference type="EMBL" id="FOJW01000007">
    <property type="protein sequence ID" value="SFB10185.1"/>
    <property type="molecule type" value="Genomic_DNA"/>
</dbReference>
<dbReference type="Pfam" id="PF08970">
    <property type="entry name" value="Sda"/>
    <property type="match status" value="1"/>
</dbReference>
<gene>
    <name evidence="1" type="ORF">SAMN04488072_1075</name>
</gene>
<reference evidence="1 2" key="1">
    <citation type="submission" date="2016-10" db="EMBL/GenBank/DDBJ databases">
        <authorList>
            <person name="de Groot N.N."/>
        </authorList>
    </citation>
    <scope>NUCLEOTIDE SEQUENCE [LARGE SCALE GENOMIC DNA]</scope>
    <source>
        <strain evidence="1 2">CGMCC 1.3702</strain>
    </source>
</reference>
<evidence type="ECO:0000313" key="2">
    <source>
        <dbReference type="Proteomes" id="UP000198642"/>
    </source>
</evidence>
<proteinExistence type="predicted"/>
<dbReference type="InterPro" id="IPR036916">
    <property type="entry name" value="Sda_sf"/>
</dbReference>
<dbReference type="OrthoDB" id="2933732at2"/>